<dbReference type="RefSeq" id="WP_121587798.1">
    <property type="nucleotide sequence ID" value="NZ_LR134442.1"/>
</dbReference>
<reference evidence="1 2" key="1">
    <citation type="submission" date="2018-10" db="EMBL/GenBank/DDBJ databases">
        <title>Propionibacterium australiense Genome Sequencing and Assembly.</title>
        <authorList>
            <person name="Bernier A.-M."/>
            <person name="Bernard K."/>
        </authorList>
    </citation>
    <scope>NUCLEOTIDE SEQUENCE [LARGE SCALE GENOMIC DNA]</scope>
    <source>
        <strain evidence="1 2">NML98A078</strain>
    </source>
</reference>
<dbReference type="OrthoDB" id="3726533at2"/>
<protein>
    <submittedName>
        <fullName evidence="1">PD-(D/E)XK motif protein</fullName>
    </submittedName>
</protein>
<dbReference type="AlphaFoldDB" id="A0A8B3FM08"/>
<evidence type="ECO:0000313" key="2">
    <source>
        <dbReference type="Proteomes" id="UP000279336"/>
    </source>
</evidence>
<evidence type="ECO:0000313" key="1">
    <source>
        <dbReference type="EMBL" id="RLP12998.1"/>
    </source>
</evidence>
<accession>A0A8B3FM08</accession>
<dbReference type="InterPro" id="IPR025534">
    <property type="entry name" value="DUF4420"/>
</dbReference>
<dbReference type="Pfam" id="PF14390">
    <property type="entry name" value="DUF4420"/>
    <property type="match status" value="1"/>
</dbReference>
<gene>
    <name evidence="1" type="ORF">D7U36_00780</name>
</gene>
<sequence>MSGSRRAFGLLFATLYEGHERDSAAMVTRPVPDGVHPMLYAVDSSAARHLLVPIDDDYAFTEVHGDVLSLTDWVDPRTGHRHMDLMCGSDQFHEVFSSLVDDITRRVQIADHEPGSVLQGVLREWKHLLRPAKAMRSETRRGLFGELEVLSWLASRNANYALDSWTGPSGTVHDVTTPRADLEVKASDKEGMSVVVSSLEQLDPPADHPLVLVRVPVRETSSGQTIQDRVEELVDLGVSRSELVGKLAEYGFLLGADPDDVRYETVGAPVAWSVGQDFPGLRSADLPEHRRHAITRVRYTLDLVSEQPLSGEELGACLDEMMSEQP</sequence>
<proteinExistence type="predicted"/>
<organism evidence="1 2">
    <name type="scientific">Propionibacterium australiense</name>
    <dbReference type="NCBI Taxonomy" id="119981"/>
    <lineage>
        <taxon>Bacteria</taxon>
        <taxon>Bacillati</taxon>
        <taxon>Actinomycetota</taxon>
        <taxon>Actinomycetes</taxon>
        <taxon>Propionibacteriales</taxon>
        <taxon>Propionibacteriaceae</taxon>
        <taxon>Propionibacterium</taxon>
    </lineage>
</organism>
<comment type="caution">
    <text evidence="1">The sequence shown here is derived from an EMBL/GenBank/DDBJ whole genome shotgun (WGS) entry which is preliminary data.</text>
</comment>
<name>A0A8B3FM08_9ACTN</name>
<dbReference type="Proteomes" id="UP000279336">
    <property type="component" value="Unassembled WGS sequence"/>
</dbReference>
<dbReference type="EMBL" id="RCIW01000001">
    <property type="protein sequence ID" value="RLP12998.1"/>
    <property type="molecule type" value="Genomic_DNA"/>
</dbReference>